<dbReference type="RefSeq" id="WP_011534693.1">
    <property type="nucleotide sequence ID" value="NZ_CP132921.1"/>
</dbReference>
<evidence type="ECO:0008006" key="3">
    <source>
        <dbReference type="Google" id="ProtNLM"/>
    </source>
</evidence>
<reference evidence="1 2" key="1">
    <citation type="submission" date="2023-08" db="EMBL/GenBank/DDBJ databases">
        <title>Complete Genome Sequence of Pseudomonas entomophila TVIN A01.</title>
        <authorList>
            <person name="Shelke T."/>
            <person name="Mahar N.S."/>
            <person name="Gupta I."/>
            <person name="Gupta V."/>
        </authorList>
    </citation>
    <scope>NUCLEOTIDE SEQUENCE [LARGE SCALE GENOMIC DNA]</scope>
    <source>
        <strain evidence="1 2">TVIN-A01</strain>
    </source>
</reference>
<keyword evidence="2" id="KW-1185">Reference proteome</keyword>
<protein>
    <recommendedName>
        <fullName evidence="3">Apea-like HEPN domain-containing protein</fullName>
    </recommendedName>
</protein>
<name>A0ABY9QV70_9PSED</name>
<gene>
    <name evidence="1" type="ORF">RAH46_11485</name>
</gene>
<organism evidence="1 2">
    <name type="scientific">Pseudomonas entomophila</name>
    <dbReference type="NCBI Taxonomy" id="312306"/>
    <lineage>
        <taxon>Bacteria</taxon>
        <taxon>Pseudomonadati</taxon>
        <taxon>Pseudomonadota</taxon>
        <taxon>Gammaproteobacteria</taxon>
        <taxon>Pseudomonadales</taxon>
        <taxon>Pseudomonadaceae</taxon>
        <taxon>Pseudomonas</taxon>
    </lineage>
</organism>
<accession>A0ABY9QV70</accession>
<proteinExistence type="predicted"/>
<dbReference type="EMBL" id="CP132921">
    <property type="protein sequence ID" value="WMW07931.1"/>
    <property type="molecule type" value="Genomic_DNA"/>
</dbReference>
<evidence type="ECO:0000313" key="1">
    <source>
        <dbReference type="EMBL" id="WMW07931.1"/>
    </source>
</evidence>
<dbReference type="Proteomes" id="UP001183127">
    <property type="component" value="Chromosome"/>
</dbReference>
<evidence type="ECO:0000313" key="2">
    <source>
        <dbReference type="Proteomes" id="UP001183127"/>
    </source>
</evidence>
<sequence>MLSLPFHGVILLEKSEKNLTDDGAVHVALCAMAVEAFLQDFKSFYQSVSKPRPYSVPRTLFKPAETRFFGGGLLVGETMEYIQRDERWLMALLDGLEKEGLKAKYEKLLIALVPGWKEGEDEVFKNLSRLVKLRNSLVHIKSDELELDEEQNVNKPPREILELQRLGVIGSDRSTVSWIFMLDDARLVKWARVTAVKIIKAVLESAPDLPVTSVFRDSYIFEIDSLNFEVPT</sequence>
<dbReference type="GeneID" id="51821223"/>